<evidence type="ECO:0000256" key="4">
    <source>
        <dbReference type="ARBA" id="ARBA00022989"/>
    </source>
</evidence>
<dbReference type="InterPro" id="IPR011577">
    <property type="entry name" value="Cyt_b561_bac/Ni-Hgenase"/>
</dbReference>
<keyword evidence="5 6" id="KW-0472">Membrane</keyword>
<proteinExistence type="predicted"/>
<evidence type="ECO:0000313" key="8">
    <source>
        <dbReference type="EMBL" id="MFD2603189.1"/>
    </source>
</evidence>
<keyword evidence="4 6" id="KW-1133">Transmembrane helix</keyword>
<dbReference type="Gene3D" id="1.20.950.20">
    <property type="entry name" value="Transmembrane di-heme cytochromes, Chain C"/>
    <property type="match status" value="1"/>
</dbReference>
<dbReference type="RefSeq" id="WP_379821849.1">
    <property type="nucleotide sequence ID" value="NZ_JBHUMD010000027.1"/>
</dbReference>
<feature type="transmembrane region" description="Helical" evidence="6">
    <location>
        <begin position="12"/>
        <end position="30"/>
    </location>
</feature>
<evidence type="ECO:0000256" key="3">
    <source>
        <dbReference type="ARBA" id="ARBA00022692"/>
    </source>
</evidence>
<dbReference type="Pfam" id="PF01292">
    <property type="entry name" value="Ni_hydr_CYTB"/>
    <property type="match status" value="1"/>
</dbReference>
<feature type="domain" description="Cytochrome b561 bacterial/Ni-hydrogenase" evidence="7">
    <location>
        <begin position="5"/>
        <end position="187"/>
    </location>
</feature>
<name>A0ABW5NVX6_9FLAO</name>
<comment type="caution">
    <text evidence="8">The sequence shown here is derived from an EMBL/GenBank/DDBJ whole genome shotgun (WGS) entry which is preliminary data.</text>
</comment>
<organism evidence="8 9">
    <name type="scientific">Flavobacterium suzhouense</name>
    <dbReference type="NCBI Taxonomy" id="1529638"/>
    <lineage>
        <taxon>Bacteria</taxon>
        <taxon>Pseudomonadati</taxon>
        <taxon>Bacteroidota</taxon>
        <taxon>Flavobacteriia</taxon>
        <taxon>Flavobacteriales</taxon>
        <taxon>Flavobacteriaceae</taxon>
        <taxon>Flavobacterium</taxon>
    </lineage>
</organism>
<evidence type="ECO:0000256" key="5">
    <source>
        <dbReference type="ARBA" id="ARBA00023136"/>
    </source>
</evidence>
<feature type="transmembrane region" description="Helical" evidence="6">
    <location>
        <begin position="155"/>
        <end position="175"/>
    </location>
</feature>
<evidence type="ECO:0000256" key="2">
    <source>
        <dbReference type="ARBA" id="ARBA00022475"/>
    </source>
</evidence>
<reference evidence="9" key="1">
    <citation type="journal article" date="2019" name="Int. J. Syst. Evol. Microbiol.">
        <title>The Global Catalogue of Microorganisms (GCM) 10K type strain sequencing project: providing services to taxonomists for standard genome sequencing and annotation.</title>
        <authorList>
            <consortium name="The Broad Institute Genomics Platform"/>
            <consortium name="The Broad Institute Genome Sequencing Center for Infectious Disease"/>
            <person name="Wu L."/>
            <person name="Ma J."/>
        </authorList>
    </citation>
    <scope>NUCLEOTIDE SEQUENCE [LARGE SCALE GENOMIC DNA]</scope>
    <source>
        <strain evidence="9">KCTC 42107</strain>
    </source>
</reference>
<evidence type="ECO:0000256" key="1">
    <source>
        <dbReference type="ARBA" id="ARBA00004651"/>
    </source>
</evidence>
<comment type="subcellular location">
    <subcellularLocation>
        <location evidence="1">Cell membrane</location>
        <topology evidence="1">Multi-pass membrane protein</topology>
    </subcellularLocation>
</comment>
<dbReference type="InterPro" id="IPR016174">
    <property type="entry name" value="Di-haem_cyt_TM"/>
</dbReference>
<keyword evidence="2" id="KW-1003">Cell membrane</keyword>
<feature type="transmembrane region" description="Helical" evidence="6">
    <location>
        <begin position="116"/>
        <end position="135"/>
    </location>
</feature>
<evidence type="ECO:0000256" key="6">
    <source>
        <dbReference type="SAM" id="Phobius"/>
    </source>
</evidence>
<dbReference type="Proteomes" id="UP001597480">
    <property type="component" value="Unassembled WGS sequence"/>
</dbReference>
<feature type="transmembrane region" description="Helical" evidence="6">
    <location>
        <begin position="76"/>
        <end position="95"/>
    </location>
</feature>
<evidence type="ECO:0000259" key="7">
    <source>
        <dbReference type="Pfam" id="PF01292"/>
    </source>
</evidence>
<gene>
    <name evidence="8" type="ORF">ACFSR3_14090</name>
</gene>
<keyword evidence="9" id="KW-1185">Reference proteome</keyword>
<evidence type="ECO:0000313" key="9">
    <source>
        <dbReference type="Proteomes" id="UP001597480"/>
    </source>
</evidence>
<accession>A0ABW5NVX6</accession>
<protein>
    <submittedName>
        <fullName evidence="8">Cytochrome b/b6 domain-containing protein</fullName>
    </submittedName>
</protein>
<dbReference type="SUPFAM" id="SSF81342">
    <property type="entry name" value="Transmembrane di-heme cytochromes"/>
    <property type="match status" value="1"/>
</dbReference>
<dbReference type="EMBL" id="JBHUMD010000027">
    <property type="protein sequence ID" value="MFD2603189.1"/>
    <property type="molecule type" value="Genomic_DNA"/>
</dbReference>
<keyword evidence="3 6" id="KW-0812">Transmembrane</keyword>
<sequence length="191" mass="21644">MREKRFNLASRLLHWAIAFTFLYIMLTVLLRMGWMNKGSMGTIIHDGLTEQNIAISQDDAIGLAKKVRRPMWDTHIIAGYVLVGLFVLRIILTWVQGAGFVSPLKKGITQYERFKSWVYVIFYIFLGASLFTGLMMEFGPESLEHTMEDIHVLSLYYSVTFIVLHTAGVLIADAGKERGIISKIISGDKPL</sequence>